<feature type="binding site" evidence="3">
    <location>
        <position position="8"/>
    </location>
    <ligand>
        <name>a divalent metal cation</name>
        <dbReference type="ChEBI" id="CHEBI:60240"/>
        <label>1</label>
    </ligand>
</feature>
<gene>
    <name evidence="4" type="ORF">bhn_I0050</name>
</gene>
<evidence type="ECO:0000313" key="5">
    <source>
        <dbReference type="Proteomes" id="UP000179284"/>
    </source>
</evidence>
<feature type="binding site" evidence="3">
    <location>
        <position position="203"/>
    </location>
    <ligand>
        <name>a divalent metal cation</name>
        <dbReference type="ChEBI" id="CHEBI:60240"/>
        <label>1</label>
    </ligand>
</feature>
<dbReference type="PROSITE" id="PS01091">
    <property type="entry name" value="TATD_3"/>
    <property type="match status" value="1"/>
</dbReference>
<feature type="binding site" evidence="3">
    <location>
        <position position="153"/>
    </location>
    <ligand>
        <name>a divalent metal cation</name>
        <dbReference type="ChEBI" id="CHEBI:60240"/>
        <label>2</label>
    </ligand>
</feature>
<proteinExistence type="predicted"/>
<evidence type="ECO:0000256" key="2">
    <source>
        <dbReference type="ARBA" id="ARBA00022801"/>
    </source>
</evidence>
<dbReference type="GO" id="GO:0016788">
    <property type="term" value="F:hydrolase activity, acting on ester bonds"/>
    <property type="evidence" value="ECO:0007669"/>
    <property type="project" value="InterPro"/>
</dbReference>
<dbReference type="KEGG" id="bhu:bhn_I0050"/>
<dbReference type="Gene3D" id="3.20.20.140">
    <property type="entry name" value="Metal-dependent hydrolases"/>
    <property type="match status" value="1"/>
</dbReference>
<dbReference type="EMBL" id="CP017831">
    <property type="protein sequence ID" value="AOZ95086.1"/>
    <property type="molecule type" value="Genomic_DNA"/>
</dbReference>
<dbReference type="RefSeq" id="WP_071174909.1">
    <property type="nucleotide sequence ID" value="NZ_CP017831.1"/>
</dbReference>
<dbReference type="Proteomes" id="UP000179284">
    <property type="component" value="Chromosome I"/>
</dbReference>
<dbReference type="CDD" id="cd01310">
    <property type="entry name" value="TatD_DNAse"/>
    <property type="match status" value="1"/>
</dbReference>
<accession>A0A1D9NXI6</accession>
<keyword evidence="5" id="KW-1185">Reference proteome</keyword>
<dbReference type="OrthoDB" id="9810005at2"/>
<keyword evidence="2 4" id="KW-0378">Hydrolase</keyword>
<dbReference type="PANTHER" id="PTHR46124:SF2">
    <property type="entry name" value="D-AMINOACYL-TRNA DEACYLASE"/>
    <property type="match status" value="1"/>
</dbReference>
<dbReference type="FunFam" id="3.20.20.140:FF:000005">
    <property type="entry name" value="TatD family hydrolase"/>
    <property type="match status" value="1"/>
</dbReference>
<name>A0A1D9NXI6_9FIRM</name>
<evidence type="ECO:0000313" key="4">
    <source>
        <dbReference type="EMBL" id="AOZ95086.1"/>
    </source>
</evidence>
<dbReference type="InterPro" id="IPR015991">
    <property type="entry name" value="TatD/YcfH-like"/>
</dbReference>
<dbReference type="GO" id="GO:0046872">
    <property type="term" value="F:metal ion binding"/>
    <property type="evidence" value="ECO:0007669"/>
    <property type="project" value="UniProtKB-KW"/>
</dbReference>
<dbReference type="PIRSF" id="PIRSF005902">
    <property type="entry name" value="DNase_TatD"/>
    <property type="match status" value="1"/>
</dbReference>
<dbReference type="AlphaFoldDB" id="A0A1D9NXI6"/>
<evidence type="ECO:0000256" key="1">
    <source>
        <dbReference type="ARBA" id="ARBA00022723"/>
    </source>
</evidence>
<feature type="binding site" evidence="3">
    <location>
        <position position="92"/>
    </location>
    <ligand>
        <name>a divalent metal cation</name>
        <dbReference type="ChEBI" id="CHEBI:60240"/>
        <label>1</label>
    </ligand>
</feature>
<feature type="binding site" evidence="3">
    <location>
        <position position="128"/>
    </location>
    <ligand>
        <name>a divalent metal cation</name>
        <dbReference type="ChEBI" id="CHEBI:60240"/>
        <label>2</label>
    </ligand>
</feature>
<organism evidence="4 5">
    <name type="scientific">Butyrivibrio hungatei</name>
    <dbReference type="NCBI Taxonomy" id="185008"/>
    <lineage>
        <taxon>Bacteria</taxon>
        <taxon>Bacillati</taxon>
        <taxon>Bacillota</taxon>
        <taxon>Clostridia</taxon>
        <taxon>Lachnospirales</taxon>
        <taxon>Lachnospiraceae</taxon>
        <taxon>Butyrivibrio</taxon>
    </lineage>
</organism>
<dbReference type="Pfam" id="PF01026">
    <property type="entry name" value="TatD_DNase"/>
    <property type="match status" value="1"/>
</dbReference>
<dbReference type="NCBIfam" id="TIGR00010">
    <property type="entry name" value="YchF/TatD family DNA exonuclease"/>
    <property type="match status" value="1"/>
</dbReference>
<reference evidence="5" key="1">
    <citation type="submission" date="2016-10" db="EMBL/GenBank/DDBJ databases">
        <title>The complete genome sequence of the rumen bacterium Butyrivibrio hungatei MB2003.</title>
        <authorList>
            <person name="Palevich N."/>
            <person name="Kelly W.J."/>
            <person name="Leahy S.C."/>
            <person name="Altermann E."/>
            <person name="Rakonjac J."/>
            <person name="Attwood G.T."/>
        </authorList>
    </citation>
    <scope>NUCLEOTIDE SEQUENCE [LARGE SCALE GENOMIC DNA]</scope>
    <source>
        <strain evidence="5">MB2003</strain>
    </source>
</reference>
<dbReference type="GO" id="GO:0005829">
    <property type="term" value="C:cytosol"/>
    <property type="evidence" value="ECO:0007669"/>
    <property type="project" value="TreeGrafter"/>
</dbReference>
<dbReference type="SUPFAM" id="SSF51556">
    <property type="entry name" value="Metallo-dependent hydrolases"/>
    <property type="match status" value="1"/>
</dbReference>
<dbReference type="InterPro" id="IPR032466">
    <property type="entry name" value="Metal_Hydrolase"/>
</dbReference>
<keyword evidence="1 3" id="KW-0479">Metal-binding</keyword>
<evidence type="ECO:0000256" key="3">
    <source>
        <dbReference type="PIRSR" id="PIRSR005902-1"/>
    </source>
</evidence>
<feature type="binding site" evidence="3">
    <location>
        <position position="6"/>
    </location>
    <ligand>
        <name>a divalent metal cation</name>
        <dbReference type="ChEBI" id="CHEBI:60240"/>
        <label>1</label>
    </ligand>
</feature>
<protein>
    <submittedName>
        <fullName evidence="4">TatD family hydrolase</fullName>
    </submittedName>
</protein>
<dbReference type="InterPro" id="IPR018228">
    <property type="entry name" value="DNase_TatD-rel_CS"/>
</dbReference>
<sequence length="258" mass="29086">MIFDTHAHYDDEQFDEDREELLASMEGAGITNIVNVGASLETTRKTLELAHKYEFIHAAVGVHPSEVAELDEDKFELLREWSQDGRCVAIGEIGLDYHWPEPSPELQKKWFARQLQLARQQRLPVIIHSRDAASDTLEVMKENHAEEIGGVVHCFSYSKEIAKICVDMGFYIGIGGVVTFKNGKKMKEVVEQTPMERILLETDCPYLSPEPNRGRRNSSLNLPLVVDAIAAIKGISSEEVIKITEDNAKRMYGLLMEG</sequence>
<dbReference type="PANTHER" id="PTHR46124">
    <property type="entry name" value="D-AMINOACYL-TRNA DEACYLASE"/>
    <property type="match status" value="1"/>
</dbReference>
<dbReference type="GO" id="GO:0004536">
    <property type="term" value="F:DNA nuclease activity"/>
    <property type="evidence" value="ECO:0007669"/>
    <property type="project" value="InterPro"/>
</dbReference>
<dbReference type="InterPro" id="IPR001130">
    <property type="entry name" value="TatD-like"/>
</dbReference>